<evidence type="ECO:0000256" key="1">
    <source>
        <dbReference type="SAM" id="MobiDB-lite"/>
    </source>
</evidence>
<keyword evidence="2" id="KW-0732">Signal</keyword>
<organism evidence="3">
    <name type="scientific">Menopon gallinae</name>
    <name type="common">poultry shaft louse</name>
    <dbReference type="NCBI Taxonomy" id="328185"/>
    <lineage>
        <taxon>Eukaryota</taxon>
        <taxon>Metazoa</taxon>
        <taxon>Ecdysozoa</taxon>
        <taxon>Arthropoda</taxon>
        <taxon>Hexapoda</taxon>
        <taxon>Insecta</taxon>
        <taxon>Pterygota</taxon>
        <taxon>Neoptera</taxon>
        <taxon>Paraneoptera</taxon>
        <taxon>Psocodea</taxon>
        <taxon>Troctomorpha</taxon>
        <taxon>Phthiraptera</taxon>
        <taxon>Amblycera</taxon>
        <taxon>Menoponidae</taxon>
        <taxon>Menopon</taxon>
    </lineage>
</organism>
<dbReference type="AlphaFoldDB" id="A0AAW2HW21"/>
<proteinExistence type="predicted"/>
<feature type="signal peptide" evidence="2">
    <location>
        <begin position="1"/>
        <end position="19"/>
    </location>
</feature>
<feature type="compositionally biased region" description="Low complexity" evidence="1">
    <location>
        <begin position="32"/>
        <end position="52"/>
    </location>
</feature>
<evidence type="ECO:0000313" key="3">
    <source>
        <dbReference type="EMBL" id="KAL0273931.1"/>
    </source>
</evidence>
<dbReference type="EMBL" id="JARGDH010000003">
    <property type="protein sequence ID" value="KAL0273931.1"/>
    <property type="molecule type" value="Genomic_DNA"/>
</dbReference>
<name>A0AAW2HW21_9NEOP</name>
<evidence type="ECO:0000256" key="2">
    <source>
        <dbReference type="SAM" id="SignalP"/>
    </source>
</evidence>
<gene>
    <name evidence="3" type="ORF">PYX00_006491</name>
</gene>
<feature type="region of interest" description="Disordered" evidence="1">
    <location>
        <begin position="22"/>
        <end position="52"/>
    </location>
</feature>
<feature type="chain" id="PRO_5043867493" evidence="2">
    <location>
        <begin position="20"/>
        <end position="92"/>
    </location>
</feature>
<sequence>MKLTVFIIVFFTVVALAYGKSSERKGKGGRANGAAGAAGAAQPTAGQAGAAGSGWANMAGQSPFAGGWQFGSFPGMSRPGAGNSNPFGGFWG</sequence>
<accession>A0AAW2HW21</accession>
<reference evidence="3" key="1">
    <citation type="journal article" date="2024" name="Gigascience">
        <title>Chromosome-level genome of the poultry shaft louse Menopon gallinae provides insight into the host-switching and adaptive evolution of parasitic lice.</title>
        <authorList>
            <person name="Xu Y."/>
            <person name="Ma L."/>
            <person name="Liu S."/>
            <person name="Liang Y."/>
            <person name="Liu Q."/>
            <person name="He Z."/>
            <person name="Tian L."/>
            <person name="Duan Y."/>
            <person name="Cai W."/>
            <person name="Li H."/>
            <person name="Song F."/>
        </authorList>
    </citation>
    <scope>NUCLEOTIDE SEQUENCE</scope>
    <source>
        <strain evidence="3">Cailab_2023a</strain>
    </source>
</reference>
<comment type="caution">
    <text evidence="3">The sequence shown here is derived from an EMBL/GenBank/DDBJ whole genome shotgun (WGS) entry which is preliminary data.</text>
</comment>
<protein>
    <submittedName>
        <fullName evidence="3">Uncharacterized protein</fullName>
    </submittedName>
</protein>